<dbReference type="InterPro" id="IPR011989">
    <property type="entry name" value="ARM-like"/>
</dbReference>
<dbReference type="GO" id="GO:0008017">
    <property type="term" value="F:microtubule binding"/>
    <property type="evidence" value="ECO:0007669"/>
    <property type="project" value="TreeGrafter"/>
</dbReference>
<dbReference type="InterPro" id="IPR024395">
    <property type="entry name" value="CLASP_N_dom"/>
</dbReference>
<feature type="non-terminal residue" evidence="3">
    <location>
        <position position="970"/>
    </location>
</feature>
<gene>
    <name evidence="3" type="primary">Togaram2</name>
    <name evidence="3" type="ORF">URIAAL_R14196</name>
</gene>
<evidence type="ECO:0000313" key="3">
    <source>
        <dbReference type="EMBL" id="NXV42789.1"/>
    </source>
</evidence>
<dbReference type="InterPro" id="IPR034085">
    <property type="entry name" value="TOG"/>
</dbReference>
<dbReference type="Proteomes" id="UP000535478">
    <property type="component" value="Unassembled WGS sequence"/>
</dbReference>
<name>A0A7L3TTA5_URIAL</name>
<feature type="domain" description="TOG" evidence="2">
    <location>
        <begin position="458"/>
        <end position="696"/>
    </location>
</feature>
<feature type="non-terminal residue" evidence="3">
    <location>
        <position position="1"/>
    </location>
</feature>
<dbReference type="SMART" id="SM01349">
    <property type="entry name" value="TOG"/>
    <property type="match status" value="2"/>
</dbReference>
<dbReference type="SUPFAM" id="SSF48371">
    <property type="entry name" value="ARM repeat"/>
    <property type="match status" value="1"/>
</dbReference>
<sequence>GSVPEFKPRYTTLRGGSVALNLQFCDSSWTTEEEVVKSPWSRASSSLDGGVSQDSMHDFSAGDGGALSRLSQQDLTQDSQEREMSSAALETVQIENRLKTRRTSDGLLVSQRGLTDCSDTKRVILKPLISRSASQRLPLIFKPAPRIPNGLPSAQPRRMNNREQEHEEHGTHCDDIDGNNKELMSEGKRYKASLPPLCCNDKDGKKSLGVSLIPPIPKSAKPSDGAPGSAAMPLPSSQDLVFQEALGMRPRLGSGSEEKTHEPLELRTLEPVSPALQHRVVGGVKSAGHLCGPVPPLTHLPLSQAKETDQLVRPHLLSDDDSKDSNGRIHVTLSKSAQKKIQQKRMREMELLRRETEKEREKEKSLQFPTQSVDPGDAAEESSVLPPVNGRVPIAPSMRNARRESSGITLGKRVNRPSLPCIPAVRQGGSFPRKPSANSLPTRALDIVEWGDEPECEAAREARPFSHPEQGLLRALAWLSGDDWQEKAKGLFSIRRLAVCQPEVLLSRLHDVSLAVTKEVNNLRSKVCRCAIGTLGELFRTLKKQMDYEVDEVARVLLLKMGDTSEFIQKAADESLEVMVGSVTPARAMTALLASGVHHCNVLVRKCAAKHLLAVIERIGAEKLLSGIPSNTELLVRTLVKLAQDCHQETRCYGRKMLSMLMSHKNFQKYLKLFVPSRDLEDVMATIKKKEKEDHKCVLPPAKDHRKSRKSDLRMHQKNLPRDGGSGSDLPRQTVHRTSLRTVEETEQLTELDKLLTSQDFRTRMEGTVLLLDYCKSSPQLISTNIVQIFDIFMPRLQDYNKKVRQKALEVLALMISMLTSALNPVLISVVAAVTENLNSKNMGIHAAAMNVLEASAAHLDNTLLLQILSQRVSFLTGQAMLIVAEQLSVLVPSVYLRKPQTVKRYVLPVLWFFLGNKILPVRSSNVKVVVAKLAESLYQVMGLSLKEYAATQPQDVEKNLCDILDLTVK</sequence>
<organism evidence="3 4">
    <name type="scientific">Uria aalge</name>
    <name type="common">Common mure</name>
    <name type="synonym">Colymbus aalge</name>
    <dbReference type="NCBI Taxonomy" id="13746"/>
    <lineage>
        <taxon>Eukaryota</taxon>
        <taxon>Metazoa</taxon>
        <taxon>Chordata</taxon>
        <taxon>Craniata</taxon>
        <taxon>Vertebrata</taxon>
        <taxon>Euteleostomi</taxon>
        <taxon>Archelosauria</taxon>
        <taxon>Archosauria</taxon>
        <taxon>Dinosauria</taxon>
        <taxon>Saurischia</taxon>
        <taxon>Theropoda</taxon>
        <taxon>Coelurosauria</taxon>
        <taxon>Aves</taxon>
        <taxon>Neognathae</taxon>
        <taxon>Neoaves</taxon>
        <taxon>Charadriiformes</taxon>
        <taxon>Alcidae</taxon>
        <taxon>Uria</taxon>
    </lineage>
</organism>
<protein>
    <submittedName>
        <fullName evidence="3">TGRM2 protein</fullName>
    </submittedName>
</protein>
<feature type="domain" description="TOG" evidence="2">
    <location>
        <begin position="738"/>
        <end position="955"/>
    </location>
</feature>
<dbReference type="GO" id="GO:0000226">
    <property type="term" value="P:microtubule cytoskeleton organization"/>
    <property type="evidence" value="ECO:0007669"/>
    <property type="project" value="TreeGrafter"/>
</dbReference>
<feature type="compositionally biased region" description="Basic and acidic residues" evidence="1">
    <location>
        <begin position="316"/>
        <end position="327"/>
    </location>
</feature>
<dbReference type="PANTHER" id="PTHR21567">
    <property type="entry name" value="CLASP"/>
    <property type="match status" value="1"/>
</dbReference>
<reference evidence="3 4" key="1">
    <citation type="submission" date="2019-09" db="EMBL/GenBank/DDBJ databases">
        <title>Bird 10,000 Genomes (B10K) Project - Family phase.</title>
        <authorList>
            <person name="Zhang G."/>
        </authorList>
    </citation>
    <scope>NUCLEOTIDE SEQUENCE [LARGE SCALE GENOMIC DNA]</scope>
    <source>
        <strain evidence="3">OUT-0019</strain>
        <tissue evidence="3">Blood</tissue>
    </source>
</reference>
<feature type="compositionally biased region" description="Polar residues" evidence="1">
    <location>
        <begin position="69"/>
        <end position="78"/>
    </location>
</feature>
<feature type="region of interest" description="Disordered" evidence="1">
    <location>
        <begin position="37"/>
        <end position="87"/>
    </location>
</feature>
<dbReference type="EMBL" id="VZUE01000035">
    <property type="protein sequence ID" value="NXV42789.1"/>
    <property type="molecule type" value="Genomic_DNA"/>
</dbReference>
<evidence type="ECO:0000259" key="2">
    <source>
        <dbReference type="SMART" id="SM01349"/>
    </source>
</evidence>
<dbReference type="Pfam" id="PF12348">
    <property type="entry name" value="CLASP_N"/>
    <property type="match status" value="1"/>
</dbReference>
<keyword evidence="4" id="KW-1185">Reference proteome</keyword>
<dbReference type="Gene3D" id="1.25.10.10">
    <property type="entry name" value="Leucine-rich Repeat Variant"/>
    <property type="match status" value="2"/>
</dbReference>
<dbReference type="AlphaFoldDB" id="A0A7L3TTA5"/>
<comment type="caution">
    <text evidence="3">The sequence shown here is derived from an EMBL/GenBank/DDBJ whole genome shotgun (WGS) entry which is preliminary data.</text>
</comment>
<evidence type="ECO:0000313" key="4">
    <source>
        <dbReference type="Proteomes" id="UP000535478"/>
    </source>
</evidence>
<feature type="compositionally biased region" description="Basic and acidic residues" evidence="1">
    <location>
        <begin position="160"/>
        <end position="181"/>
    </location>
</feature>
<proteinExistence type="predicted"/>
<evidence type="ECO:0000256" key="1">
    <source>
        <dbReference type="SAM" id="MobiDB-lite"/>
    </source>
</evidence>
<feature type="region of interest" description="Disordered" evidence="1">
    <location>
        <begin position="701"/>
        <end position="733"/>
    </location>
</feature>
<feature type="region of interest" description="Disordered" evidence="1">
    <location>
        <begin position="214"/>
        <end position="234"/>
    </location>
</feature>
<dbReference type="PANTHER" id="PTHR21567:SF42">
    <property type="entry name" value="TOG ARRAY REGULATOR OF AXONEMAL MICROTUBULES PROTEIN 2"/>
    <property type="match status" value="1"/>
</dbReference>
<accession>A0A7L3TTA5</accession>
<feature type="region of interest" description="Disordered" evidence="1">
    <location>
        <begin position="316"/>
        <end position="406"/>
    </location>
</feature>
<dbReference type="GO" id="GO:0005929">
    <property type="term" value="C:cilium"/>
    <property type="evidence" value="ECO:0007669"/>
    <property type="project" value="TreeGrafter"/>
</dbReference>
<dbReference type="GO" id="GO:0005881">
    <property type="term" value="C:cytoplasmic microtubule"/>
    <property type="evidence" value="ECO:0007669"/>
    <property type="project" value="TreeGrafter"/>
</dbReference>
<feature type="compositionally biased region" description="Basic and acidic residues" evidence="1">
    <location>
        <begin position="345"/>
        <end position="365"/>
    </location>
</feature>
<feature type="region of interest" description="Disordered" evidence="1">
    <location>
        <begin position="143"/>
        <end position="181"/>
    </location>
</feature>
<dbReference type="InterPro" id="IPR016024">
    <property type="entry name" value="ARM-type_fold"/>
</dbReference>